<accession>A0A857MKA7</accession>
<protein>
    <recommendedName>
        <fullName evidence="3">ParB/Sulfiredoxin domain-containing protein</fullName>
    </recommendedName>
</protein>
<proteinExistence type="predicted"/>
<name>A0A857MKA7_9BACT</name>
<gene>
    <name evidence="1" type="ORF">GII36_03995</name>
</gene>
<dbReference type="EMBL" id="CP045921">
    <property type="protein sequence ID" value="QHN42993.1"/>
    <property type="molecule type" value="Genomic_DNA"/>
</dbReference>
<evidence type="ECO:0000313" key="2">
    <source>
        <dbReference type="Proteomes" id="UP001059824"/>
    </source>
</evidence>
<reference evidence="1" key="1">
    <citation type="journal article" date="2021" name="Nat. Microbiol.">
        <title>Cocultivation of an ultrasmall environmental parasitic bacterium with lytic ability against bacteria associated with wastewater foams.</title>
        <authorList>
            <person name="Batinovic S."/>
            <person name="Rose J.J.A."/>
            <person name="Ratcliffe J."/>
            <person name="Seviour R.J."/>
            <person name="Petrovski S."/>
        </authorList>
    </citation>
    <scope>NUCLEOTIDE SEQUENCE</scope>
    <source>
        <strain evidence="1">JR1</strain>
    </source>
</reference>
<dbReference type="RefSeq" id="WP_260762712.1">
    <property type="nucleotide sequence ID" value="NZ_CP045921.1"/>
</dbReference>
<organism evidence="1 2">
    <name type="scientific">Candidatus Mycosynbacter amalyticus</name>
    <dbReference type="NCBI Taxonomy" id="2665156"/>
    <lineage>
        <taxon>Bacteria</taxon>
        <taxon>Candidatus Saccharimonadota</taxon>
        <taxon>Candidatus Saccharimonadota incertae sedis</taxon>
        <taxon>Candidatus Mycosynbacter</taxon>
    </lineage>
</organism>
<sequence>MAIQPQPLPDHITPYAFDFRWDNSLLWQLDNIPTEKMDINDLVWHFDIPWLHTSGERFNLTPRDIMSKPSAYSEEYTRTMNADTNYPIDIMFNKNRWLILDGLHRLMKLVDQGETKVTVRKIPREMIPRITVKSTTSP</sequence>
<dbReference type="KEGG" id="mama:GII36_03995"/>
<evidence type="ECO:0000313" key="1">
    <source>
        <dbReference type="EMBL" id="QHN42993.1"/>
    </source>
</evidence>
<keyword evidence="2" id="KW-1185">Reference proteome</keyword>
<dbReference type="Proteomes" id="UP001059824">
    <property type="component" value="Chromosome"/>
</dbReference>
<evidence type="ECO:0008006" key="3">
    <source>
        <dbReference type="Google" id="ProtNLM"/>
    </source>
</evidence>
<dbReference type="AlphaFoldDB" id="A0A857MKA7"/>